<dbReference type="GO" id="GO:0046933">
    <property type="term" value="F:proton-transporting ATP synthase activity, rotational mechanism"/>
    <property type="evidence" value="ECO:0007669"/>
    <property type="project" value="UniProtKB-UniRule"/>
</dbReference>
<evidence type="ECO:0000256" key="2">
    <source>
        <dbReference type="ARBA" id="ARBA00022448"/>
    </source>
</evidence>
<comment type="function">
    <text evidence="7">F(1)F(0) ATP synthase produces ATP from ADP in the presence of a proton or sodium gradient. F-type ATPases consist of two structural domains, F(1) containing the extramembraneous catalytic core and F(0) containing the membrane proton channel, linked together by a central stalk and a peripheral stalk. During catalysis, ATP synthesis in the catalytic domain of F(1) is coupled via a rotary mechanism of the central stalk subunits to proton translocation.</text>
</comment>
<comment type="caution">
    <text evidence="8">The sequence shown here is derived from an EMBL/GenBank/DDBJ whole genome shotgun (WGS) entry which is preliminary data.</text>
</comment>
<sequence>MMQAAINYGQVLYELSVPETAIEETALALKTVPELKRALNSPVVARSSKHRIIDRVFPAEIRTFLKVLVDRRDVDLADDIFHAWRACVCRQEGILEASLFYVTEPEEEQLREIKAMLCKKYDKRDVRLRLIQDPGLIGGFIIRVGDVETDWSLRGRLRELEQKIMRR</sequence>
<protein>
    <recommendedName>
        <fullName evidence="7">ATP synthase subunit delta</fullName>
    </recommendedName>
    <alternativeName>
        <fullName evidence="7">ATP synthase F(1) sector subunit delta</fullName>
    </alternativeName>
    <alternativeName>
        <fullName evidence="7">F-type ATPase subunit delta</fullName>
        <shortName evidence="7">F-ATPase subunit delta</shortName>
    </alternativeName>
</protein>
<keyword evidence="4 7" id="KW-0406">Ion transport</keyword>
<evidence type="ECO:0000256" key="7">
    <source>
        <dbReference type="HAMAP-Rule" id="MF_01416"/>
    </source>
</evidence>
<evidence type="ECO:0000256" key="4">
    <source>
        <dbReference type="ARBA" id="ARBA00023065"/>
    </source>
</evidence>
<dbReference type="InterPro" id="IPR000711">
    <property type="entry name" value="ATPase_OSCP/dsu"/>
</dbReference>
<dbReference type="STRING" id="29354.IO98_18050"/>
<dbReference type="GO" id="GO:0045259">
    <property type="term" value="C:proton-transporting ATP synthase complex"/>
    <property type="evidence" value="ECO:0007669"/>
    <property type="project" value="UniProtKB-KW"/>
</dbReference>
<dbReference type="PRINTS" id="PR00125">
    <property type="entry name" value="ATPASEDELTA"/>
</dbReference>
<gene>
    <name evidence="7" type="primary">atpH</name>
    <name evidence="8" type="ORF">IO98_18050</name>
</gene>
<dbReference type="Gene3D" id="1.10.520.20">
    <property type="entry name" value="N-terminal domain of the delta subunit of the F1F0-ATP synthase"/>
    <property type="match status" value="1"/>
</dbReference>
<dbReference type="HAMAP" id="MF_01416">
    <property type="entry name" value="ATP_synth_delta_bact"/>
    <property type="match status" value="1"/>
</dbReference>
<name>A0A084JHY9_9FIRM</name>
<organism evidence="8 9">
    <name type="scientific">Lacrimispora celerecrescens</name>
    <dbReference type="NCBI Taxonomy" id="29354"/>
    <lineage>
        <taxon>Bacteria</taxon>
        <taxon>Bacillati</taxon>
        <taxon>Bacillota</taxon>
        <taxon>Clostridia</taxon>
        <taxon>Lachnospirales</taxon>
        <taxon>Lachnospiraceae</taxon>
        <taxon>Lacrimispora</taxon>
    </lineage>
</organism>
<evidence type="ECO:0000313" key="9">
    <source>
        <dbReference type="Proteomes" id="UP000028525"/>
    </source>
</evidence>
<dbReference type="GO" id="GO:0005886">
    <property type="term" value="C:plasma membrane"/>
    <property type="evidence" value="ECO:0007669"/>
    <property type="project" value="UniProtKB-SubCell"/>
</dbReference>
<dbReference type="AlphaFoldDB" id="A0A084JHY9"/>
<keyword evidence="2 7" id="KW-0813">Transport</keyword>
<dbReference type="InterPro" id="IPR026015">
    <property type="entry name" value="ATP_synth_OSCP/delta_N_sf"/>
</dbReference>
<dbReference type="EMBL" id="JPME01000023">
    <property type="protein sequence ID" value="KEZ88573.1"/>
    <property type="molecule type" value="Genomic_DNA"/>
</dbReference>
<dbReference type="SUPFAM" id="SSF47928">
    <property type="entry name" value="N-terminal domain of the delta subunit of the F1F0-ATP synthase"/>
    <property type="match status" value="1"/>
</dbReference>
<accession>A0A084JHY9</accession>
<reference evidence="8 9" key="1">
    <citation type="submission" date="2014-07" db="EMBL/GenBank/DDBJ databases">
        <title>Draft genome of Clostridium celerecrescens 152B isolated from sediments associated with methane hydrate from Krishna Godavari basin.</title>
        <authorList>
            <person name="Honkalas V.S."/>
            <person name="Dabir A.P."/>
            <person name="Arora P."/>
            <person name="Dhakephalkar P.K."/>
        </authorList>
    </citation>
    <scope>NUCLEOTIDE SEQUENCE [LARGE SCALE GENOMIC DNA]</scope>
    <source>
        <strain evidence="8 9">152B</strain>
    </source>
</reference>
<comment type="subcellular location">
    <subcellularLocation>
        <location evidence="7">Cell membrane</location>
        <topology evidence="7">Peripheral membrane protein</topology>
    </subcellularLocation>
    <subcellularLocation>
        <location evidence="1">Membrane</location>
    </subcellularLocation>
</comment>
<keyword evidence="7" id="KW-1003">Cell membrane</keyword>
<keyword evidence="6 7" id="KW-0066">ATP synthesis</keyword>
<dbReference type="Proteomes" id="UP000028525">
    <property type="component" value="Unassembled WGS sequence"/>
</dbReference>
<dbReference type="NCBIfam" id="TIGR01145">
    <property type="entry name" value="ATP_synt_delta"/>
    <property type="match status" value="1"/>
</dbReference>
<dbReference type="PANTHER" id="PTHR11910">
    <property type="entry name" value="ATP SYNTHASE DELTA CHAIN"/>
    <property type="match status" value="1"/>
</dbReference>
<comment type="function">
    <text evidence="7">This protein is part of the stalk that links CF(0) to CF(1). It either transmits conformational changes from CF(0) to CF(1) or is implicated in proton conduction.</text>
</comment>
<keyword evidence="3 7" id="KW-0375">Hydrogen ion transport</keyword>
<dbReference type="Pfam" id="PF00213">
    <property type="entry name" value="OSCP"/>
    <property type="match status" value="1"/>
</dbReference>
<evidence type="ECO:0000256" key="5">
    <source>
        <dbReference type="ARBA" id="ARBA00023136"/>
    </source>
</evidence>
<proteinExistence type="inferred from homology"/>
<dbReference type="OrthoDB" id="9802471at2"/>
<keyword evidence="9" id="KW-1185">Reference proteome</keyword>
<evidence type="ECO:0000313" key="8">
    <source>
        <dbReference type="EMBL" id="KEZ88573.1"/>
    </source>
</evidence>
<evidence type="ECO:0000256" key="3">
    <source>
        <dbReference type="ARBA" id="ARBA00022781"/>
    </source>
</evidence>
<keyword evidence="5 7" id="KW-0472">Membrane</keyword>
<dbReference type="RefSeq" id="WP_038283455.1">
    <property type="nucleotide sequence ID" value="NZ_JPME01000023.1"/>
</dbReference>
<comment type="similarity">
    <text evidence="7">Belongs to the ATPase delta chain family.</text>
</comment>
<keyword evidence="7" id="KW-0139">CF(1)</keyword>
<evidence type="ECO:0000256" key="6">
    <source>
        <dbReference type="ARBA" id="ARBA00023310"/>
    </source>
</evidence>
<evidence type="ECO:0000256" key="1">
    <source>
        <dbReference type="ARBA" id="ARBA00004370"/>
    </source>
</evidence>